<sequence length="55" mass="6246">MCISYSLYSGRHFLNHLNKNKNTNFATSTTTGFSVPNFIIPCEKGKTFPGLLMFR</sequence>
<dbReference type="AlphaFoldDB" id="I7GMT2"/>
<dbReference type="EMBL" id="AB173646">
    <property type="protein sequence ID" value="BAE90708.1"/>
    <property type="molecule type" value="mRNA"/>
</dbReference>
<proteinExistence type="evidence at transcript level"/>
<evidence type="ECO:0000313" key="1">
    <source>
        <dbReference type="EMBL" id="BAE90708.1"/>
    </source>
</evidence>
<reference evidence="1" key="1">
    <citation type="journal article" date="2007" name="PLoS Biol.">
        <title>Rate of evolution in brain-expressed genes in humans and other primates.</title>
        <authorList>
            <person name="Wang H.-Y."/>
            <person name="Chien H.-C."/>
            <person name="Osada N."/>
            <person name="Hashimoto K."/>
            <person name="Sugano S."/>
            <person name="Gojobori T."/>
            <person name="Chou C.-K."/>
            <person name="Tsai S.-F."/>
            <person name="Wu C.-I."/>
            <person name="Shen C.-K.J."/>
        </authorList>
    </citation>
    <scope>NUCLEOTIDE SEQUENCE</scope>
</reference>
<accession>I7GMT2</accession>
<protein>
    <submittedName>
        <fullName evidence="1">Macaca fascicularis brain cDNA clone: QflA-23561, similar to human chromosome 10 open reading frame 107 (C10orf107), mRNA, RefSeq: NM_173554.1</fullName>
    </submittedName>
</protein>
<organism evidence="1">
    <name type="scientific">Macaca fascicularis</name>
    <name type="common">Crab-eating macaque</name>
    <name type="synonym">Cynomolgus monkey</name>
    <dbReference type="NCBI Taxonomy" id="9541"/>
    <lineage>
        <taxon>Eukaryota</taxon>
        <taxon>Metazoa</taxon>
        <taxon>Chordata</taxon>
        <taxon>Craniata</taxon>
        <taxon>Vertebrata</taxon>
        <taxon>Euteleostomi</taxon>
        <taxon>Mammalia</taxon>
        <taxon>Eutheria</taxon>
        <taxon>Euarchontoglires</taxon>
        <taxon>Primates</taxon>
        <taxon>Haplorrhini</taxon>
        <taxon>Catarrhini</taxon>
        <taxon>Cercopithecidae</taxon>
        <taxon>Cercopithecinae</taxon>
        <taxon>Macaca</taxon>
    </lineage>
</organism>
<name>I7GMT2_MACFA</name>